<organism evidence="1 2">
    <name type="scientific">Sclerotinia sclerotiorum (strain ATCC 18683 / 1980 / Ss-1)</name>
    <name type="common">White mold</name>
    <name type="synonym">Whetzelinia sclerotiorum</name>
    <dbReference type="NCBI Taxonomy" id="665079"/>
    <lineage>
        <taxon>Eukaryota</taxon>
        <taxon>Fungi</taxon>
        <taxon>Dikarya</taxon>
        <taxon>Ascomycota</taxon>
        <taxon>Pezizomycotina</taxon>
        <taxon>Leotiomycetes</taxon>
        <taxon>Helotiales</taxon>
        <taxon>Sclerotiniaceae</taxon>
        <taxon>Sclerotinia</taxon>
    </lineage>
</organism>
<dbReference type="RefSeq" id="XP_001586990.1">
    <property type="nucleotide sequence ID" value="XM_001586940.1"/>
</dbReference>
<protein>
    <submittedName>
        <fullName evidence="1">Uncharacterized protein</fullName>
    </submittedName>
</protein>
<accession>A7F423</accession>
<dbReference type="AlphaFoldDB" id="A7F423"/>
<dbReference type="InParanoid" id="A7F423"/>
<evidence type="ECO:0000313" key="1">
    <source>
        <dbReference type="EMBL" id="EDN97494.1"/>
    </source>
</evidence>
<proteinExistence type="predicted"/>
<keyword evidence="2" id="KW-1185">Reference proteome</keyword>
<dbReference type="EMBL" id="CH476640">
    <property type="protein sequence ID" value="EDN97494.1"/>
    <property type="molecule type" value="Genomic_DNA"/>
</dbReference>
<reference evidence="2" key="1">
    <citation type="journal article" date="2011" name="PLoS Genet.">
        <title>Genomic analysis of the necrotrophic fungal pathogens Sclerotinia sclerotiorum and Botrytis cinerea.</title>
        <authorList>
            <person name="Amselem J."/>
            <person name="Cuomo C.A."/>
            <person name="van Kan J.A."/>
            <person name="Viaud M."/>
            <person name="Benito E.P."/>
            <person name="Couloux A."/>
            <person name="Coutinho P.M."/>
            <person name="de Vries R.P."/>
            <person name="Dyer P.S."/>
            <person name="Fillinger S."/>
            <person name="Fournier E."/>
            <person name="Gout L."/>
            <person name="Hahn M."/>
            <person name="Kohn L."/>
            <person name="Lapalu N."/>
            <person name="Plummer K.M."/>
            <person name="Pradier J.M."/>
            <person name="Quevillon E."/>
            <person name="Sharon A."/>
            <person name="Simon A."/>
            <person name="ten Have A."/>
            <person name="Tudzynski B."/>
            <person name="Tudzynski P."/>
            <person name="Wincker P."/>
            <person name="Andrew M."/>
            <person name="Anthouard V."/>
            <person name="Beever R.E."/>
            <person name="Beffa R."/>
            <person name="Benoit I."/>
            <person name="Bouzid O."/>
            <person name="Brault B."/>
            <person name="Chen Z."/>
            <person name="Choquer M."/>
            <person name="Collemare J."/>
            <person name="Cotton P."/>
            <person name="Danchin E.G."/>
            <person name="Da Silva C."/>
            <person name="Gautier A."/>
            <person name="Giraud C."/>
            <person name="Giraud T."/>
            <person name="Gonzalez C."/>
            <person name="Grossetete S."/>
            <person name="Guldener U."/>
            <person name="Henrissat B."/>
            <person name="Howlett B.J."/>
            <person name="Kodira C."/>
            <person name="Kretschmer M."/>
            <person name="Lappartient A."/>
            <person name="Leroch M."/>
            <person name="Levis C."/>
            <person name="Mauceli E."/>
            <person name="Neuveglise C."/>
            <person name="Oeser B."/>
            <person name="Pearson M."/>
            <person name="Poulain J."/>
            <person name="Poussereau N."/>
            <person name="Quesneville H."/>
            <person name="Rascle C."/>
            <person name="Schumacher J."/>
            <person name="Segurens B."/>
            <person name="Sexton A."/>
            <person name="Silva E."/>
            <person name="Sirven C."/>
            <person name="Soanes D.M."/>
            <person name="Talbot N.J."/>
            <person name="Templeton M."/>
            <person name="Yandava C."/>
            <person name="Yarden O."/>
            <person name="Zeng Q."/>
            <person name="Rollins J.A."/>
            <person name="Lebrun M.H."/>
            <person name="Dickman M."/>
        </authorList>
    </citation>
    <scope>NUCLEOTIDE SEQUENCE [LARGE SCALE GENOMIC DNA]</scope>
    <source>
        <strain evidence="2">ATCC 18683 / 1980 / Ss-1</strain>
    </source>
</reference>
<gene>
    <name evidence="1" type="ORF">SS1G_12019</name>
</gene>
<evidence type="ECO:0000313" key="2">
    <source>
        <dbReference type="Proteomes" id="UP000001312"/>
    </source>
</evidence>
<sequence length="46" mass="5580">MYFEEGVVRCLTEGFISVITCDESRQRYWELIDMKIPDDLDFGFRR</sequence>
<name>A7F423_SCLS1</name>
<dbReference type="GeneID" id="5482948"/>
<dbReference type="Proteomes" id="UP000001312">
    <property type="component" value="Unassembled WGS sequence"/>
</dbReference>
<dbReference type="KEGG" id="ssl:SS1G_12019"/>